<reference evidence="6" key="1">
    <citation type="journal article" date="2023" name="Mol. Phylogenet. Evol.">
        <title>Genome-scale phylogeny and comparative genomics of the fungal order Sordariales.</title>
        <authorList>
            <person name="Hensen N."/>
            <person name="Bonometti L."/>
            <person name="Westerberg I."/>
            <person name="Brannstrom I.O."/>
            <person name="Guillou S."/>
            <person name="Cros-Aarteil S."/>
            <person name="Calhoun S."/>
            <person name="Haridas S."/>
            <person name="Kuo A."/>
            <person name="Mondo S."/>
            <person name="Pangilinan J."/>
            <person name="Riley R."/>
            <person name="LaButti K."/>
            <person name="Andreopoulos B."/>
            <person name="Lipzen A."/>
            <person name="Chen C."/>
            <person name="Yan M."/>
            <person name="Daum C."/>
            <person name="Ng V."/>
            <person name="Clum A."/>
            <person name="Steindorff A."/>
            <person name="Ohm R.A."/>
            <person name="Martin F."/>
            <person name="Silar P."/>
            <person name="Natvig D.O."/>
            <person name="Lalanne C."/>
            <person name="Gautier V."/>
            <person name="Ament-Velasquez S.L."/>
            <person name="Kruys A."/>
            <person name="Hutchinson M.I."/>
            <person name="Powell A.J."/>
            <person name="Barry K."/>
            <person name="Miller A.N."/>
            <person name="Grigoriev I.V."/>
            <person name="Debuchy R."/>
            <person name="Gladieux P."/>
            <person name="Hiltunen Thoren M."/>
            <person name="Johannesson H."/>
        </authorList>
    </citation>
    <scope>NUCLEOTIDE SEQUENCE</scope>
    <source>
        <strain evidence="6">CBS 118394</strain>
    </source>
</reference>
<dbReference type="EMBL" id="JAUEDM010000010">
    <property type="protein sequence ID" value="KAK3312012.1"/>
    <property type="molecule type" value="Genomic_DNA"/>
</dbReference>
<dbReference type="CDD" id="cd04515">
    <property type="entry name" value="Alpha_kinase"/>
    <property type="match status" value="1"/>
</dbReference>
<dbReference type="Gene3D" id="3.40.50.410">
    <property type="entry name" value="von Willebrand factor, type A domain"/>
    <property type="match status" value="1"/>
</dbReference>
<keyword evidence="1" id="KW-0723">Serine/threonine-protein kinase</keyword>
<name>A0AAE0HSW7_9PEZI</name>
<keyword evidence="3" id="KW-0418">Kinase</keyword>
<gene>
    <name evidence="6" type="ORF">B0H66DRAFT_596164</name>
</gene>
<dbReference type="PANTHER" id="PTHR47763:SF4">
    <property type="entry name" value="ALPHA-PROTEIN KINASE VWKA"/>
    <property type="match status" value="1"/>
</dbReference>
<dbReference type="InterPro" id="IPR004166">
    <property type="entry name" value="a-kinase_dom"/>
</dbReference>
<reference evidence="6" key="2">
    <citation type="submission" date="2023-06" db="EMBL/GenBank/DDBJ databases">
        <authorList>
            <consortium name="Lawrence Berkeley National Laboratory"/>
            <person name="Haridas S."/>
            <person name="Hensen N."/>
            <person name="Bonometti L."/>
            <person name="Westerberg I."/>
            <person name="Brannstrom I.O."/>
            <person name="Guillou S."/>
            <person name="Cros-Aarteil S."/>
            <person name="Calhoun S."/>
            <person name="Kuo A."/>
            <person name="Mondo S."/>
            <person name="Pangilinan J."/>
            <person name="Riley R."/>
            <person name="Labutti K."/>
            <person name="Andreopoulos B."/>
            <person name="Lipzen A."/>
            <person name="Chen C."/>
            <person name="Yanf M."/>
            <person name="Daum C."/>
            <person name="Ng V."/>
            <person name="Clum A."/>
            <person name="Steindorff A."/>
            <person name="Ohm R."/>
            <person name="Martin F."/>
            <person name="Silar P."/>
            <person name="Natvig D."/>
            <person name="Lalanne C."/>
            <person name="Gautier V."/>
            <person name="Ament-Velasquez S.L."/>
            <person name="Kruys A."/>
            <person name="Hutchinson M.I."/>
            <person name="Powell A.J."/>
            <person name="Barry K."/>
            <person name="Miller A.N."/>
            <person name="Grigoriev I.V."/>
            <person name="Debuchy R."/>
            <person name="Gladieux P."/>
            <person name="Thoren M.H."/>
            <person name="Johannesson H."/>
        </authorList>
    </citation>
    <scope>NUCLEOTIDE SEQUENCE</scope>
    <source>
        <strain evidence="6">CBS 118394</strain>
    </source>
</reference>
<proteinExistence type="predicted"/>
<comment type="caution">
    <text evidence="6">The sequence shown here is derived from an EMBL/GenBank/DDBJ whole genome shotgun (WGS) entry which is preliminary data.</text>
</comment>
<feature type="region of interest" description="Disordered" evidence="4">
    <location>
        <begin position="1"/>
        <end position="54"/>
    </location>
</feature>
<organism evidence="6 7">
    <name type="scientific">Apodospora peruviana</name>
    <dbReference type="NCBI Taxonomy" id="516989"/>
    <lineage>
        <taxon>Eukaryota</taxon>
        <taxon>Fungi</taxon>
        <taxon>Dikarya</taxon>
        <taxon>Ascomycota</taxon>
        <taxon>Pezizomycotina</taxon>
        <taxon>Sordariomycetes</taxon>
        <taxon>Sordariomycetidae</taxon>
        <taxon>Sordariales</taxon>
        <taxon>Lasiosphaeriaceae</taxon>
        <taxon>Apodospora</taxon>
    </lineage>
</organism>
<dbReference type="AlphaFoldDB" id="A0AAE0HSW7"/>
<evidence type="ECO:0000256" key="3">
    <source>
        <dbReference type="ARBA" id="ARBA00022777"/>
    </source>
</evidence>
<accession>A0AAE0HSW7</accession>
<evidence type="ECO:0000256" key="1">
    <source>
        <dbReference type="ARBA" id="ARBA00022527"/>
    </source>
</evidence>
<evidence type="ECO:0000256" key="4">
    <source>
        <dbReference type="SAM" id="MobiDB-lite"/>
    </source>
</evidence>
<dbReference type="Pfam" id="PF02816">
    <property type="entry name" value="Alpha_kinase"/>
    <property type="match status" value="1"/>
</dbReference>
<evidence type="ECO:0000259" key="5">
    <source>
        <dbReference type="PROSITE" id="PS51158"/>
    </source>
</evidence>
<dbReference type="InterPro" id="IPR052969">
    <property type="entry name" value="Thr-specific_kinase-like"/>
</dbReference>
<dbReference type="SUPFAM" id="SSF53300">
    <property type="entry name" value="vWA-like"/>
    <property type="match status" value="1"/>
</dbReference>
<dbReference type="PANTHER" id="PTHR47763">
    <property type="entry name" value="ALPHA-PROTEIN KINASE VWKA"/>
    <property type="match status" value="1"/>
</dbReference>
<dbReference type="GO" id="GO:0004674">
    <property type="term" value="F:protein serine/threonine kinase activity"/>
    <property type="evidence" value="ECO:0007669"/>
    <property type="project" value="UniProtKB-KW"/>
</dbReference>
<feature type="compositionally biased region" description="Basic and acidic residues" evidence="4">
    <location>
        <begin position="44"/>
        <end position="54"/>
    </location>
</feature>
<protein>
    <recommendedName>
        <fullName evidence="5">Alpha-type protein kinase domain-containing protein</fullName>
    </recommendedName>
</protein>
<keyword evidence="7" id="KW-1185">Reference proteome</keyword>
<dbReference type="PROSITE" id="PS51158">
    <property type="entry name" value="ALPHA_KINASE"/>
    <property type="match status" value="1"/>
</dbReference>
<keyword evidence="2" id="KW-0808">Transferase</keyword>
<feature type="compositionally biased region" description="Basic and acidic residues" evidence="4">
    <location>
        <begin position="8"/>
        <end position="20"/>
    </location>
</feature>
<dbReference type="InterPro" id="IPR011009">
    <property type="entry name" value="Kinase-like_dom_sf"/>
</dbReference>
<feature type="domain" description="Alpha-type protein kinase" evidence="5">
    <location>
        <begin position="234"/>
        <end position="450"/>
    </location>
</feature>
<dbReference type="Gene3D" id="3.30.200.20">
    <property type="entry name" value="Phosphorylase Kinase, domain 1"/>
    <property type="match status" value="1"/>
</dbReference>
<evidence type="ECO:0000313" key="7">
    <source>
        <dbReference type="Proteomes" id="UP001283341"/>
    </source>
</evidence>
<dbReference type="SMART" id="SM00811">
    <property type="entry name" value="Alpha_kinase"/>
    <property type="match status" value="1"/>
</dbReference>
<sequence>MASSAGLKTDDIHSATEAMKRASLSRDPSLPGSDAQRGVNAFKSEQRKANAEAPRRATEGLFRAICSTDLLFLIDTTGSMGGYINAAKDQIRSIVKDIGIAFLNDAKHRTRCVIHIADAPAHGRDLHDWPDSSDKYPNPGSEPHRLTYAPLINQMIRSHINYALLCINYSTDRMVFKFSQDTNKYHSAARCIIPDEPLETGQPQWNTPGWLNETLSVVGFTSDAVVHTANTLDDMMASDDNITMREMELTIHKRQHPFAQGSQRTASYAGTAASSDHYVVKSFKRPGSRLPRLAEDMQCQALCKSFALEFNAVLGGEHLIDFIATACFKGEPGGAADDGCISLGAIARRCRRTAQAFSHFTFERSRGQFLVADLQGVNEMLTDPAMHTLDSERFNPSSSNLGEEGFKLELKTSEAMIRSGRYEFREAWPCLADSVCCSNMLCGKILLRADANESAKYPQCHWCDTCWPQLEQFSERRICRTSGRRSHEFEVSRFFYESQGQRTPLHTCSKHGEENLTAAAAGGEGEESALPIAVVAEGEFWDNMRSADVTLEYAS</sequence>
<evidence type="ECO:0000313" key="6">
    <source>
        <dbReference type="EMBL" id="KAK3312012.1"/>
    </source>
</evidence>
<evidence type="ECO:0000256" key="2">
    <source>
        <dbReference type="ARBA" id="ARBA00022679"/>
    </source>
</evidence>
<dbReference type="SUPFAM" id="SSF56112">
    <property type="entry name" value="Protein kinase-like (PK-like)"/>
    <property type="match status" value="1"/>
</dbReference>
<dbReference type="Proteomes" id="UP001283341">
    <property type="component" value="Unassembled WGS sequence"/>
</dbReference>
<dbReference type="InterPro" id="IPR036465">
    <property type="entry name" value="vWFA_dom_sf"/>
</dbReference>
<dbReference type="GO" id="GO:0005524">
    <property type="term" value="F:ATP binding"/>
    <property type="evidence" value="ECO:0007669"/>
    <property type="project" value="InterPro"/>
</dbReference>